<sequence length="420" mass="48342">MAPFNFDGSCENIGDGVLDFIYKVIKEQDIKVQKITLKPVGKPGDNFAANVKRVVVEGEDRSFQLIAKLAPQNENARKLVKITEVSMNEHIMYTEFLPKIEQLQKEAEVPKADRLRYAKCYGSLTDYLKEVILLEDLALSDFSILDKFVSLNNICVKSVLKNMAILHSFSYILKSREPETFNSLKSRLSDIWYLLSKEDNMKVVAEQFQNNILSAFEEDIDVKNKIQSNFENLFTNTVDLAEFEYNNKHSVILQADPWTNNFMFRFEEEQLLESIMIDYQLSKNGNPVNDIMALIFNCTDYESRSKHYFEWLDFYHAELDKSLSYFNLSAKSVYPRSEMDADIKRYAQFLFAQSCIACVIAMRTGAEAVEMVDAMQNSSDYSELVNSVKTDTLKDKSLAFMKGKIMNILTSFEELGIFSD</sequence>
<dbReference type="Pfam" id="PF02958">
    <property type="entry name" value="EcKL"/>
    <property type="match status" value="1"/>
</dbReference>
<evidence type="ECO:0000259" key="1">
    <source>
        <dbReference type="SMART" id="SM00587"/>
    </source>
</evidence>
<dbReference type="SUPFAM" id="SSF56112">
    <property type="entry name" value="Protein kinase-like (PK-like)"/>
    <property type="match status" value="1"/>
</dbReference>
<accession>A0A7E5W6Y4</accession>
<dbReference type="SMART" id="SM00587">
    <property type="entry name" value="CHK"/>
    <property type="match status" value="1"/>
</dbReference>
<evidence type="ECO:0000313" key="3">
    <source>
        <dbReference type="RefSeq" id="XP_026736267.1"/>
    </source>
</evidence>
<dbReference type="PANTHER" id="PTHR11012">
    <property type="entry name" value="PROTEIN KINASE-LIKE DOMAIN-CONTAINING"/>
    <property type="match status" value="1"/>
</dbReference>
<reference evidence="3" key="1">
    <citation type="submission" date="2025-08" db="UniProtKB">
        <authorList>
            <consortium name="RefSeq"/>
        </authorList>
    </citation>
    <scope>IDENTIFICATION</scope>
</reference>
<dbReference type="AlphaFoldDB" id="A0A7E5W6Y4"/>
<dbReference type="PANTHER" id="PTHR11012:SF30">
    <property type="entry name" value="PROTEIN KINASE-LIKE DOMAIN-CONTAINING"/>
    <property type="match status" value="1"/>
</dbReference>
<name>A0A7E5W6Y4_TRINI</name>
<dbReference type="InterPro" id="IPR015897">
    <property type="entry name" value="CHK_kinase-like"/>
</dbReference>
<evidence type="ECO:0000313" key="2">
    <source>
        <dbReference type="Proteomes" id="UP000322000"/>
    </source>
</evidence>
<organism evidence="2 3">
    <name type="scientific">Trichoplusia ni</name>
    <name type="common">Cabbage looper</name>
    <dbReference type="NCBI Taxonomy" id="7111"/>
    <lineage>
        <taxon>Eukaryota</taxon>
        <taxon>Metazoa</taxon>
        <taxon>Ecdysozoa</taxon>
        <taxon>Arthropoda</taxon>
        <taxon>Hexapoda</taxon>
        <taxon>Insecta</taxon>
        <taxon>Pterygota</taxon>
        <taxon>Neoptera</taxon>
        <taxon>Endopterygota</taxon>
        <taxon>Lepidoptera</taxon>
        <taxon>Glossata</taxon>
        <taxon>Ditrysia</taxon>
        <taxon>Noctuoidea</taxon>
        <taxon>Noctuidae</taxon>
        <taxon>Plusiinae</taxon>
        <taxon>Trichoplusia</taxon>
    </lineage>
</organism>
<dbReference type="RefSeq" id="XP_026736267.1">
    <property type="nucleotide sequence ID" value="XM_026880466.1"/>
</dbReference>
<dbReference type="Proteomes" id="UP000322000">
    <property type="component" value="Chromosome 13"/>
</dbReference>
<protein>
    <submittedName>
        <fullName evidence="3">Uncharacterized protein LOC113499882</fullName>
    </submittedName>
</protein>
<dbReference type="FunCoup" id="A0A7E5W6Y4">
    <property type="interactions" value="54"/>
</dbReference>
<proteinExistence type="predicted"/>
<dbReference type="GeneID" id="113499882"/>
<dbReference type="KEGG" id="tnl:113499882"/>
<dbReference type="InterPro" id="IPR011009">
    <property type="entry name" value="Kinase-like_dom_sf"/>
</dbReference>
<dbReference type="OrthoDB" id="8250698at2759"/>
<keyword evidence="2" id="KW-1185">Reference proteome</keyword>
<dbReference type="InterPro" id="IPR004119">
    <property type="entry name" value="EcKL"/>
</dbReference>
<gene>
    <name evidence="3" type="primary">LOC113499882</name>
</gene>
<feature type="domain" description="CHK kinase-like" evidence="1">
    <location>
        <begin position="132"/>
        <end position="325"/>
    </location>
</feature>
<dbReference type="InParanoid" id="A0A7E5W6Y4"/>